<proteinExistence type="predicted"/>
<protein>
    <submittedName>
        <fullName evidence="1">Uncharacterized protein</fullName>
    </submittedName>
</protein>
<dbReference type="AlphaFoldDB" id="R7YDJ5"/>
<sequence>MGTLTMTVYSIEPSQVFATIRDTLAHRVAGDLTDTTARLELAAVIEALDNIVDRIDWNAEKLTRNIHATDVLARDLGLDHDVVGEGVEGLREGRRAISAALARSYVDPDTSSKAVDAVLRFTDDDVHEQISTALRSGLPG</sequence>
<dbReference type="Proteomes" id="UP000013569">
    <property type="component" value="Unassembled WGS sequence"/>
</dbReference>
<comment type="caution">
    <text evidence="1">The sequence shown here is derived from an EMBL/GenBank/DDBJ whole genome shotgun (WGS) entry which is preliminary data.</text>
</comment>
<dbReference type="PATRIC" id="fig|1316928.3.peg.790"/>
<dbReference type="EMBL" id="AQPW01000003">
    <property type="protein sequence ID" value="EON34091.1"/>
    <property type="molecule type" value="Genomic_DNA"/>
</dbReference>
<name>R7YDJ5_9ACTN</name>
<reference evidence="1 2" key="1">
    <citation type="journal article" date="2013" name="Genome Announc.">
        <title>Draft Genome Sequence of a Benzothiophene-Desulfurizing Bacterium, Gordona terrae Strain C-6.</title>
        <authorList>
            <person name="Wang W."/>
            <person name="Ma T."/>
            <person name="Ren Y."/>
            <person name="Li G."/>
        </authorList>
    </citation>
    <scope>NUCLEOTIDE SEQUENCE [LARGE SCALE GENOMIC DNA]</scope>
    <source>
        <strain evidence="1 2">C-6</strain>
    </source>
</reference>
<organism evidence="1 2">
    <name type="scientific">Gordonia terrae C-6</name>
    <dbReference type="NCBI Taxonomy" id="1316928"/>
    <lineage>
        <taxon>Bacteria</taxon>
        <taxon>Bacillati</taxon>
        <taxon>Actinomycetota</taxon>
        <taxon>Actinomycetes</taxon>
        <taxon>Mycobacteriales</taxon>
        <taxon>Gordoniaceae</taxon>
        <taxon>Gordonia</taxon>
    </lineage>
</organism>
<accession>R7YDJ5</accession>
<gene>
    <name evidence="1" type="ORF">GTC6_03905</name>
</gene>
<evidence type="ECO:0000313" key="1">
    <source>
        <dbReference type="EMBL" id="EON34091.1"/>
    </source>
</evidence>
<evidence type="ECO:0000313" key="2">
    <source>
        <dbReference type="Proteomes" id="UP000013569"/>
    </source>
</evidence>